<dbReference type="EMBL" id="JARKIB010000024">
    <property type="protein sequence ID" value="KAJ7766035.1"/>
    <property type="molecule type" value="Genomic_DNA"/>
</dbReference>
<feature type="coiled-coil region" evidence="1">
    <location>
        <begin position="22"/>
        <end position="49"/>
    </location>
</feature>
<keyword evidence="1" id="KW-0175">Coiled coil</keyword>
<reference evidence="2" key="1">
    <citation type="submission" date="2023-03" db="EMBL/GenBank/DDBJ databases">
        <title>Massive genome expansion in bonnet fungi (Mycena s.s.) driven by repeated elements and novel gene families across ecological guilds.</title>
        <authorList>
            <consortium name="Lawrence Berkeley National Laboratory"/>
            <person name="Harder C.B."/>
            <person name="Miyauchi S."/>
            <person name="Viragh M."/>
            <person name="Kuo A."/>
            <person name="Thoen E."/>
            <person name="Andreopoulos B."/>
            <person name="Lu D."/>
            <person name="Skrede I."/>
            <person name="Drula E."/>
            <person name="Henrissat B."/>
            <person name="Morin E."/>
            <person name="Kohler A."/>
            <person name="Barry K."/>
            <person name="LaButti K."/>
            <person name="Morin E."/>
            <person name="Salamov A."/>
            <person name="Lipzen A."/>
            <person name="Mereny Z."/>
            <person name="Hegedus B."/>
            <person name="Baldrian P."/>
            <person name="Stursova M."/>
            <person name="Weitz H."/>
            <person name="Taylor A."/>
            <person name="Grigoriev I.V."/>
            <person name="Nagy L.G."/>
            <person name="Martin F."/>
            <person name="Kauserud H."/>
        </authorList>
    </citation>
    <scope>NUCLEOTIDE SEQUENCE</scope>
    <source>
        <strain evidence="2">CBHHK182m</strain>
    </source>
</reference>
<evidence type="ECO:0000256" key="1">
    <source>
        <dbReference type="SAM" id="Coils"/>
    </source>
</evidence>
<keyword evidence="3" id="KW-1185">Reference proteome</keyword>
<evidence type="ECO:0000313" key="2">
    <source>
        <dbReference type="EMBL" id="KAJ7766035.1"/>
    </source>
</evidence>
<name>A0AAD7JJU9_9AGAR</name>
<evidence type="ECO:0008006" key="4">
    <source>
        <dbReference type="Google" id="ProtNLM"/>
    </source>
</evidence>
<dbReference type="Proteomes" id="UP001215598">
    <property type="component" value="Unassembled WGS sequence"/>
</dbReference>
<dbReference type="InterPro" id="IPR032675">
    <property type="entry name" value="LRR_dom_sf"/>
</dbReference>
<protein>
    <recommendedName>
        <fullName evidence="4">F-box domain-containing protein</fullName>
    </recommendedName>
</protein>
<evidence type="ECO:0000313" key="3">
    <source>
        <dbReference type="Proteomes" id="UP001215598"/>
    </source>
</evidence>
<dbReference type="Gene3D" id="3.80.10.10">
    <property type="entry name" value="Ribonuclease Inhibitor"/>
    <property type="match status" value="1"/>
</dbReference>
<organism evidence="2 3">
    <name type="scientific">Mycena metata</name>
    <dbReference type="NCBI Taxonomy" id="1033252"/>
    <lineage>
        <taxon>Eukaryota</taxon>
        <taxon>Fungi</taxon>
        <taxon>Dikarya</taxon>
        <taxon>Basidiomycota</taxon>
        <taxon>Agaricomycotina</taxon>
        <taxon>Agaricomycetes</taxon>
        <taxon>Agaricomycetidae</taxon>
        <taxon>Agaricales</taxon>
        <taxon>Marasmiineae</taxon>
        <taxon>Mycenaceae</taxon>
        <taxon>Mycena</taxon>
    </lineage>
</organism>
<gene>
    <name evidence="2" type="ORF">B0H16DRAFT_1717277</name>
</gene>
<dbReference type="AlphaFoldDB" id="A0AAD7JJU9"/>
<accession>A0AAD7JJU9</accession>
<sequence length="459" mass="50907">MIPSETDRRIIHKLVSDGRQQARQVAFDIIRLREQLEELLERAHELDEFVDSHVALISPTRTLPEDILGAILVECLPSIGDAGMASSESPVLLCQICSVWRRVALSTPRLWAALHVVIPSRGNLENYDIPGLSIATDLSPVLAPLATLSTRWKNIEMCLPAFPSFEPIAHLGVDDLPNLRTISVSVHLELSPGHSPWKYVPSLDLPGLRNVTIYNGYDTSAALTQFTNYEIIAILRRCKVLESCHLEVSWLHRMAVVEPPVSLPHLSHLHIQHWSKRDRDGLSVVTNLVASMELANLRSLSLPHQTTATLLQGLELTPSLSELELCGEPLAHWQSTYYNSLPIPDPEFLAYLVAPGPTPRCPNLTRLTLRNFHAVSDETVLAFIQARAKEKGGIPLTHFTAVFSRPMQYDIMDELQPLIAVGLSVSLEYSRLGDDVPEKGPPASCFSLGTGINLPYSRI</sequence>
<proteinExistence type="predicted"/>
<comment type="caution">
    <text evidence="2">The sequence shown here is derived from an EMBL/GenBank/DDBJ whole genome shotgun (WGS) entry which is preliminary data.</text>
</comment>
<dbReference type="SUPFAM" id="SSF52047">
    <property type="entry name" value="RNI-like"/>
    <property type="match status" value="1"/>
</dbReference>